<dbReference type="AlphaFoldDB" id="A0A2G9WYT7"/>
<dbReference type="EMBL" id="NQVN01000003">
    <property type="protein sequence ID" value="PIO99844.1"/>
    <property type="molecule type" value="Genomic_DNA"/>
</dbReference>
<feature type="transmembrane region" description="Helical" evidence="1">
    <location>
        <begin position="33"/>
        <end position="52"/>
    </location>
</feature>
<evidence type="ECO:0000313" key="3">
    <source>
        <dbReference type="Proteomes" id="UP000231070"/>
    </source>
</evidence>
<reference evidence="2 3" key="1">
    <citation type="submission" date="2017-08" db="EMBL/GenBank/DDBJ databases">
        <title>Pleomorphomonas carboxidotrophicus sp. nov., a new mesophilic hydrogenogenic carboxidotroph.</title>
        <authorList>
            <person name="Esquivel-Elizondo S."/>
            <person name="Krajmalnik-Brown R."/>
            <person name="Maldonado J."/>
        </authorList>
    </citation>
    <scope>NUCLEOTIDE SEQUENCE [LARGE SCALE GENOMIC DNA]</scope>
    <source>
        <strain evidence="2 3">SVCO-16</strain>
    </source>
</reference>
<evidence type="ECO:0000313" key="2">
    <source>
        <dbReference type="EMBL" id="PIO99844.1"/>
    </source>
</evidence>
<protein>
    <submittedName>
        <fullName evidence="2">Uncharacterized protein</fullName>
    </submittedName>
</protein>
<organism evidence="2 3">
    <name type="scientific">Pleomorphomonas carboxyditropha</name>
    <dbReference type="NCBI Taxonomy" id="2023338"/>
    <lineage>
        <taxon>Bacteria</taxon>
        <taxon>Pseudomonadati</taxon>
        <taxon>Pseudomonadota</taxon>
        <taxon>Alphaproteobacteria</taxon>
        <taxon>Hyphomicrobiales</taxon>
        <taxon>Pleomorphomonadaceae</taxon>
        <taxon>Pleomorphomonas</taxon>
    </lineage>
</organism>
<keyword evidence="3" id="KW-1185">Reference proteome</keyword>
<proteinExistence type="predicted"/>
<sequence length="84" mass="9309">MAIGLGFTVLSLHELATSRRDRLFNRLMAWSNVLLWLPTLLVVAASAFFASLRPTHPQVPAMAARRDAGLGERRAAARRAVRQI</sequence>
<name>A0A2G9WYT7_9HYPH</name>
<comment type="caution">
    <text evidence="2">The sequence shown here is derived from an EMBL/GenBank/DDBJ whole genome shotgun (WGS) entry which is preliminary data.</text>
</comment>
<evidence type="ECO:0000256" key="1">
    <source>
        <dbReference type="SAM" id="Phobius"/>
    </source>
</evidence>
<keyword evidence="1" id="KW-0472">Membrane</keyword>
<keyword evidence="1" id="KW-0812">Transmembrane</keyword>
<keyword evidence="1" id="KW-1133">Transmembrane helix</keyword>
<dbReference type="Proteomes" id="UP000231070">
    <property type="component" value="Unassembled WGS sequence"/>
</dbReference>
<gene>
    <name evidence="2" type="ORF">CJ014_08010</name>
</gene>
<accession>A0A2G9WYT7</accession>